<dbReference type="PANTHER" id="PTHR30055:SF234">
    <property type="entry name" value="HTH-TYPE TRANSCRIPTIONAL REGULATOR BETI"/>
    <property type="match status" value="1"/>
</dbReference>
<reference evidence="7 8" key="1">
    <citation type="submission" date="2021-01" db="EMBL/GenBank/DDBJ databases">
        <title>Sequencing the genomes of 1000 actinobacteria strains.</title>
        <authorList>
            <person name="Klenk H.-P."/>
        </authorList>
    </citation>
    <scope>NUCLEOTIDE SEQUENCE [LARGE SCALE GENOMIC DNA]</scope>
    <source>
        <strain evidence="7 8">DSM 18662</strain>
    </source>
</reference>
<feature type="region of interest" description="Disordered" evidence="5">
    <location>
        <begin position="213"/>
        <end position="234"/>
    </location>
</feature>
<keyword evidence="3" id="KW-0804">Transcription</keyword>
<organism evidence="7 8">
    <name type="scientific">Microlunatus panaciterrae</name>
    <dbReference type="NCBI Taxonomy" id="400768"/>
    <lineage>
        <taxon>Bacteria</taxon>
        <taxon>Bacillati</taxon>
        <taxon>Actinomycetota</taxon>
        <taxon>Actinomycetes</taxon>
        <taxon>Propionibacteriales</taxon>
        <taxon>Propionibacteriaceae</taxon>
        <taxon>Microlunatus</taxon>
    </lineage>
</organism>
<evidence type="ECO:0000256" key="1">
    <source>
        <dbReference type="ARBA" id="ARBA00023015"/>
    </source>
</evidence>
<keyword evidence="8" id="KW-1185">Reference proteome</keyword>
<dbReference type="EMBL" id="JAFBCF010000001">
    <property type="protein sequence ID" value="MBM7798671.1"/>
    <property type="molecule type" value="Genomic_DNA"/>
</dbReference>
<dbReference type="InterPro" id="IPR009057">
    <property type="entry name" value="Homeodomain-like_sf"/>
</dbReference>
<dbReference type="PROSITE" id="PS50977">
    <property type="entry name" value="HTH_TETR_2"/>
    <property type="match status" value="1"/>
</dbReference>
<keyword evidence="1" id="KW-0805">Transcription regulation</keyword>
<name>A0ABS2RI55_9ACTN</name>
<sequence length="234" mass="24760">MRSVAGAESPSAGPSAVVRIRQAALSLFGEQGYESTSVRQIAGVAQVSAALVLHHYGSKEALQQACDAYVLDFLAESRRSALLGTGAVPTVARFVEEHPEVVPMSRYLRRTLIRGGTAAARVFDRMASDNVENLRLAEEQGRVRPCSDPRARAALLTAWNVSMLMVGDVAAGWLGGSSVFDLRMGERLEAVAMDLFTDGLLADGTLRQELLAGAGDPATTSGDVRGRATSGDGR</sequence>
<proteinExistence type="predicted"/>
<dbReference type="Gene3D" id="1.10.357.10">
    <property type="entry name" value="Tetracycline Repressor, domain 2"/>
    <property type="match status" value="1"/>
</dbReference>
<evidence type="ECO:0000256" key="5">
    <source>
        <dbReference type="SAM" id="MobiDB-lite"/>
    </source>
</evidence>
<dbReference type="Pfam" id="PF00440">
    <property type="entry name" value="TetR_N"/>
    <property type="match status" value="1"/>
</dbReference>
<evidence type="ECO:0000313" key="8">
    <source>
        <dbReference type="Proteomes" id="UP000704762"/>
    </source>
</evidence>
<gene>
    <name evidence="7" type="ORF">JOE57_001592</name>
</gene>
<dbReference type="PRINTS" id="PR00455">
    <property type="entry name" value="HTHTETR"/>
</dbReference>
<dbReference type="PANTHER" id="PTHR30055">
    <property type="entry name" value="HTH-TYPE TRANSCRIPTIONAL REGULATOR RUTR"/>
    <property type="match status" value="1"/>
</dbReference>
<dbReference type="Proteomes" id="UP000704762">
    <property type="component" value="Unassembled WGS sequence"/>
</dbReference>
<evidence type="ECO:0000259" key="6">
    <source>
        <dbReference type="PROSITE" id="PS50977"/>
    </source>
</evidence>
<evidence type="ECO:0000256" key="4">
    <source>
        <dbReference type="PROSITE-ProRule" id="PRU00335"/>
    </source>
</evidence>
<dbReference type="SUPFAM" id="SSF46689">
    <property type="entry name" value="Homeodomain-like"/>
    <property type="match status" value="1"/>
</dbReference>
<accession>A0ABS2RI55</accession>
<dbReference type="InterPro" id="IPR041484">
    <property type="entry name" value="TetR_C_25"/>
</dbReference>
<comment type="caution">
    <text evidence="7">The sequence shown here is derived from an EMBL/GenBank/DDBJ whole genome shotgun (WGS) entry which is preliminary data.</text>
</comment>
<dbReference type="InterPro" id="IPR001647">
    <property type="entry name" value="HTH_TetR"/>
</dbReference>
<feature type="domain" description="HTH tetR-type" evidence="6">
    <location>
        <begin position="14"/>
        <end position="74"/>
    </location>
</feature>
<evidence type="ECO:0000313" key="7">
    <source>
        <dbReference type="EMBL" id="MBM7798671.1"/>
    </source>
</evidence>
<feature type="DNA-binding region" description="H-T-H motif" evidence="4">
    <location>
        <begin position="37"/>
        <end position="56"/>
    </location>
</feature>
<keyword evidence="2 4" id="KW-0238">DNA-binding</keyword>
<dbReference type="InterPro" id="IPR050109">
    <property type="entry name" value="HTH-type_TetR-like_transc_reg"/>
</dbReference>
<evidence type="ECO:0000256" key="3">
    <source>
        <dbReference type="ARBA" id="ARBA00023163"/>
    </source>
</evidence>
<evidence type="ECO:0000256" key="2">
    <source>
        <dbReference type="ARBA" id="ARBA00023125"/>
    </source>
</evidence>
<dbReference type="Pfam" id="PF17933">
    <property type="entry name" value="TetR_C_25"/>
    <property type="match status" value="1"/>
</dbReference>
<protein>
    <submittedName>
        <fullName evidence="7">AcrR family transcriptional regulator</fullName>
    </submittedName>
</protein>
<dbReference type="RefSeq" id="WP_204917188.1">
    <property type="nucleotide sequence ID" value="NZ_BAAAQP010000002.1"/>
</dbReference>